<dbReference type="PANTHER" id="PTHR47781:SF1">
    <property type="entry name" value="LARGE RIBOSOMAL SUBUNIT PROTEIN BL36B"/>
    <property type="match status" value="1"/>
</dbReference>
<dbReference type="GO" id="GO:0006412">
    <property type="term" value="P:translation"/>
    <property type="evidence" value="ECO:0007669"/>
    <property type="project" value="UniProtKB-UniRule"/>
</dbReference>
<dbReference type="PANTHER" id="PTHR47781">
    <property type="entry name" value="50S RIBOSOMAL PROTEIN L36 2"/>
    <property type="match status" value="1"/>
</dbReference>
<dbReference type="InterPro" id="IPR000473">
    <property type="entry name" value="Ribosomal_bL36"/>
</dbReference>
<proteinExistence type="inferred from homology"/>
<dbReference type="HAMAP" id="MF_00251">
    <property type="entry name" value="Ribosomal_bL36"/>
    <property type="match status" value="1"/>
</dbReference>
<reference evidence="7" key="1">
    <citation type="submission" date="2016-09" db="EMBL/GenBank/DDBJ databases">
        <authorList>
            <person name="Koehorst J."/>
        </authorList>
    </citation>
    <scope>NUCLEOTIDE SEQUENCE [LARGE SCALE GENOMIC DNA]</scope>
</reference>
<gene>
    <name evidence="4" type="primary">rpmJ</name>
    <name evidence="6" type="ORF">PYTT_0918</name>
</gene>
<dbReference type="Pfam" id="PF00444">
    <property type="entry name" value="Ribosomal_L36"/>
    <property type="match status" value="1"/>
</dbReference>
<dbReference type="SUPFAM" id="SSF57840">
    <property type="entry name" value="Ribosomal protein L36"/>
    <property type="match status" value="1"/>
</dbReference>
<dbReference type="Proteomes" id="UP000176204">
    <property type="component" value="Chromosome I"/>
</dbReference>
<dbReference type="OrthoDB" id="9802520at2"/>
<protein>
    <recommendedName>
        <fullName evidence="4">Large ribosomal subunit protein bL36</fullName>
    </recommendedName>
</protein>
<keyword evidence="7" id="KW-1185">Reference proteome</keyword>
<evidence type="ECO:0000256" key="5">
    <source>
        <dbReference type="RuleBase" id="RU000571"/>
    </source>
</evidence>
<dbReference type="EMBL" id="LT629973">
    <property type="protein sequence ID" value="SEH81025.1"/>
    <property type="molecule type" value="Genomic_DNA"/>
</dbReference>
<evidence type="ECO:0000256" key="2">
    <source>
        <dbReference type="ARBA" id="ARBA00022980"/>
    </source>
</evidence>
<dbReference type="GO" id="GO:0005840">
    <property type="term" value="C:ribosome"/>
    <property type="evidence" value="ECO:0007669"/>
    <property type="project" value="UniProtKB-KW"/>
</dbReference>
<dbReference type="NCBIfam" id="TIGR01022">
    <property type="entry name" value="rpmJ_bact"/>
    <property type="match status" value="1"/>
</dbReference>
<dbReference type="GO" id="GO:0003735">
    <property type="term" value="F:structural constituent of ribosome"/>
    <property type="evidence" value="ECO:0007669"/>
    <property type="project" value="InterPro"/>
</dbReference>
<dbReference type="KEGG" id="agl:PYTT_0918"/>
<dbReference type="RefSeq" id="WP_067774640.1">
    <property type="nucleotide sequence ID" value="NZ_JACVVN010000001.1"/>
</dbReference>
<evidence type="ECO:0000256" key="3">
    <source>
        <dbReference type="ARBA" id="ARBA00023274"/>
    </source>
</evidence>
<dbReference type="InterPro" id="IPR035977">
    <property type="entry name" value="Ribosomal_bL36_sp"/>
</dbReference>
<dbReference type="NCBIfam" id="NF002021">
    <property type="entry name" value="PRK00831.1"/>
    <property type="match status" value="1"/>
</dbReference>
<dbReference type="STRING" id="1679444.PYTT_0918"/>
<comment type="similarity">
    <text evidence="1 4 5">Belongs to the bacterial ribosomal protein bL36 family.</text>
</comment>
<dbReference type="InterPro" id="IPR047621">
    <property type="entry name" value="Ribosomal_L36_bact"/>
</dbReference>
<keyword evidence="2 4" id="KW-0689">Ribosomal protein</keyword>
<dbReference type="AlphaFoldDB" id="A0A1H6KZ90"/>
<keyword evidence="3 4" id="KW-0687">Ribonucleoprotein</keyword>
<evidence type="ECO:0000313" key="6">
    <source>
        <dbReference type="EMBL" id="SEH81025.1"/>
    </source>
</evidence>
<dbReference type="PROSITE" id="PS00828">
    <property type="entry name" value="RIBOSOMAL_L36"/>
    <property type="match status" value="1"/>
</dbReference>
<evidence type="ECO:0000256" key="4">
    <source>
        <dbReference type="HAMAP-Rule" id="MF_00251"/>
    </source>
</evidence>
<sequence>MKVLSSLASMKRRHADCQIVKRKGTLYVICKSNPKFKARQGATTGTRLSKKGVK</sequence>
<evidence type="ECO:0000256" key="1">
    <source>
        <dbReference type="ARBA" id="ARBA00007645"/>
    </source>
</evidence>
<organism evidence="6 7">
    <name type="scientific">Akkermansia glycaniphila</name>
    <dbReference type="NCBI Taxonomy" id="1679444"/>
    <lineage>
        <taxon>Bacteria</taxon>
        <taxon>Pseudomonadati</taxon>
        <taxon>Verrucomicrobiota</taxon>
        <taxon>Verrucomicrobiia</taxon>
        <taxon>Verrucomicrobiales</taxon>
        <taxon>Akkermansiaceae</taxon>
        <taxon>Akkermansia</taxon>
    </lineage>
</organism>
<dbReference type="GO" id="GO:1990904">
    <property type="term" value="C:ribonucleoprotein complex"/>
    <property type="evidence" value="ECO:0007669"/>
    <property type="project" value="UniProtKB-KW"/>
</dbReference>
<name>A0A1H6KZ90_9BACT</name>
<evidence type="ECO:0000313" key="7">
    <source>
        <dbReference type="Proteomes" id="UP000176204"/>
    </source>
</evidence>
<accession>A0A1H6KZ90</accession>